<name>K9WK38_9CYAN</name>
<organism evidence="3 4">
    <name type="scientific">Allocoleopsis franciscana PCC 7113</name>
    <dbReference type="NCBI Taxonomy" id="1173027"/>
    <lineage>
        <taxon>Bacteria</taxon>
        <taxon>Bacillati</taxon>
        <taxon>Cyanobacteriota</taxon>
        <taxon>Cyanophyceae</taxon>
        <taxon>Coleofasciculales</taxon>
        <taxon>Coleofasciculaceae</taxon>
        <taxon>Allocoleopsis</taxon>
        <taxon>Allocoleopsis franciscana</taxon>
    </lineage>
</organism>
<dbReference type="STRING" id="1173027.Mic7113_4431"/>
<dbReference type="Gene3D" id="6.10.340.10">
    <property type="match status" value="1"/>
</dbReference>
<sequence>MFKNLKLGTKLNLLLLLIFLGVVGISGLALSKILGDNAKEKVASQAFLLLETMSSVRDYTADQINPELAPRLEKEDWFLPQTVPAYSAREVFEKLRKREQYSNFFYKEATLNPTNPRDKADPFETTVVEKFRKQSELKEVTGFRSLPSGEIFYVARPLVISEQSCLRCHSTPEQAPKSQIATYGRDNGFGWKLNEIIGAKVISVPASAVFNEARRLQVLVIGSLSVFFLLAMIIINLFLKFAVTNPLKRMAHLSKQVSTGDMKGEFEHPAHDEIGILAASLNRMKVSLEMAMNMLNTDIQE</sequence>
<dbReference type="CDD" id="cd06225">
    <property type="entry name" value="HAMP"/>
    <property type="match status" value="1"/>
</dbReference>
<feature type="domain" description="HAMP" evidence="2">
    <location>
        <begin position="241"/>
        <end position="293"/>
    </location>
</feature>
<proteinExistence type="predicted"/>
<dbReference type="RefSeq" id="WP_015184260.1">
    <property type="nucleotide sequence ID" value="NC_019738.1"/>
</dbReference>
<keyword evidence="1" id="KW-0812">Transmembrane</keyword>
<dbReference type="SMART" id="SM00304">
    <property type="entry name" value="HAMP"/>
    <property type="match status" value="1"/>
</dbReference>
<dbReference type="Pfam" id="PF00672">
    <property type="entry name" value="HAMP"/>
    <property type="match status" value="1"/>
</dbReference>
<evidence type="ECO:0000259" key="2">
    <source>
        <dbReference type="PROSITE" id="PS50885"/>
    </source>
</evidence>
<accession>K9WK38</accession>
<dbReference type="InterPro" id="IPR003660">
    <property type="entry name" value="HAMP_dom"/>
</dbReference>
<protein>
    <submittedName>
        <fullName evidence="3">HAMP domain protein</fullName>
    </submittedName>
</protein>
<dbReference type="InterPro" id="IPR021796">
    <property type="entry name" value="Tll0287-like_dom"/>
</dbReference>
<keyword evidence="1" id="KW-0472">Membrane</keyword>
<feature type="transmembrane region" description="Helical" evidence="1">
    <location>
        <begin position="216"/>
        <end position="239"/>
    </location>
</feature>
<dbReference type="AlphaFoldDB" id="K9WK38"/>
<dbReference type="KEGG" id="mic:Mic7113_4431"/>
<dbReference type="eggNOG" id="COG2770">
    <property type="taxonomic scope" value="Bacteria"/>
</dbReference>
<dbReference type="Proteomes" id="UP000010471">
    <property type="component" value="Chromosome"/>
</dbReference>
<evidence type="ECO:0000313" key="4">
    <source>
        <dbReference type="Proteomes" id="UP000010471"/>
    </source>
</evidence>
<keyword evidence="1" id="KW-1133">Transmembrane helix</keyword>
<dbReference type="SUPFAM" id="SSF158472">
    <property type="entry name" value="HAMP domain-like"/>
    <property type="match status" value="1"/>
</dbReference>
<keyword evidence="4" id="KW-1185">Reference proteome</keyword>
<gene>
    <name evidence="3" type="ORF">Mic7113_4431</name>
</gene>
<dbReference type="Pfam" id="PF11845">
    <property type="entry name" value="Tll0287-like"/>
    <property type="match status" value="1"/>
</dbReference>
<evidence type="ECO:0000313" key="3">
    <source>
        <dbReference type="EMBL" id="AFZ20124.1"/>
    </source>
</evidence>
<dbReference type="HOGENOM" id="CLU_060280_0_0_3"/>
<dbReference type="OrthoDB" id="510512at2"/>
<evidence type="ECO:0000256" key="1">
    <source>
        <dbReference type="SAM" id="Phobius"/>
    </source>
</evidence>
<dbReference type="GO" id="GO:0007165">
    <property type="term" value="P:signal transduction"/>
    <property type="evidence" value="ECO:0007669"/>
    <property type="project" value="InterPro"/>
</dbReference>
<reference evidence="3 4" key="1">
    <citation type="submission" date="2012-06" db="EMBL/GenBank/DDBJ databases">
        <title>Finished chromosome of genome of Microcoleus sp. PCC 7113.</title>
        <authorList>
            <consortium name="US DOE Joint Genome Institute"/>
            <person name="Gugger M."/>
            <person name="Coursin T."/>
            <person name="Rippka R."/>
            <person name="Tandeau De Marsac N."/>
            <person name="Huntemann M."/>
            <person name="Wei C.-L."/>
            <person name="Han J."/>
            <person name="Detter J.C."/>
            <person name="Han C."/>
            <person name="Tapia R."/>
            <person name="Chen A."/>
            <person name="Kyrpides N."/>
            <person name="Mavromatis K."/>
            <person name="Markowitz V."/>
            <person name="Szeto E."/>
            <person name="Ivanova N."/>
            <person name="Pagani I."/>
            <person name="Pati A."/>
            <person name="Goodwin L."/>
            <person name="Nordberg H.P."/>
            <person name="Cantor M.N."/>
            <person name="Hua S.X."/>
            <person name="Woyke T."/>
            <person name="Kerfeld C.A."/>
        </authorList>
    </citation>
    <scope>NUCLEOTIDE SEQUENCE [LARGE SCALE GENOMIC DNA]</scope>
    <source>
        <strain evidence="3 4">PCC 7113</strain>
    </source>
</reference>
<dbReference type="PROSITE" id="PS50885">
    <property type="entry name" value="HAMP"/>
    <property type="match status" value="1"/>
</dbReference>
<dbReference type="PATRIC" id="fig|1173027.3.peg.4902"/>
<dbReference type="EMBL" id="CP003630">
    <property type="protein sequence ID" value="AFZ20124.1"/>
    <property type="molecule type" value="Genomic_DNA"/>
</dbReference>
<dbReference type="GO" id="GO:0016020">
    <property type="term" value="C:membrane"/>
    <property type="evidence" value="ECO:0007669"/>
    <property type="project" value="InterPro"/>
</dbReference>